<dbReference type="InterPro" id="IPR020814">
    <property type="entry name" value="Ribosomal_S6_plastid/chlpt"/>
</dbReference>
<comment type="similarity">
    <text evidence="1">Belongs to the bacterial ribosomal protein bS6 family.</text>
</comment>
<dbReference type="CDD" id="cd00473">
    <property type="entry name" value="bS6"/>
    <property type="match status" value="1"/>
</dbReference>
<gene>
    <name evidence="2" type="ORF">METZ01_LOCUS384203</name>
</gene>
<evidence type="ECO:0000256" key="1">
    <source>
        <dbReference type="ARBA" id="ARBA00009512"/>
    </source>
</evidence>
<evidence type="ECO:0000313" key="2">
    <source>
        <dbReference type="EMBL" id="SVD31349.1"/>
    </source>
</evidence>
<dbReference type="GO" id="GO:0006412">
    <property type="term" value="P:translation"/>
    <property type="evidence" value="ECO:0007669"/>
    <property type="project" value="InterPro"/>
</dbReference>
<name>A0A382UAS2_9ZZZZ</name>
<dbReference type="Gene3D" id="3.30.70.60">
    <property type="match status" value="1"/>
</dbReference>
<evidence type="ECO:0008006" key="3">
    <source>
        <dbReference type="Google" id="ProtNLM"/>
    </source>
</evidence>
<dbReference type="EMBL" id="UINC01142796">
    <property type="protein sequence ID" value="SVD31349.1"/>
    <property type="molecule type" value="Genomic_DNA"/>
</dbReference>
<accession>A0A382UAS2</accession>
<reference evidence="2" key="1">
    <citation type="submission" date="2018-05" db="EMBL/GenBank/DDBJ databases">
        <authorList>
            <person name="Lanie J.A."/>
            <person name="Ng W.-L."/>
            <person name="Kazmierczak K.M."/>
            <person name="Andrzejewski T.M."/>
            <person name="Davidsen T.M."/>
            <person name="Wayne K.J."/>
            <person name="Tettelin H."/>
            <person name="Glass J.I."/>
            <person name="Rusch D."/>
            <person name="Podicherti R."/>
            <person name="Tsui H.-C.T."/>
            <person name="Winkler M.E."/>
        </authorList>
    </citation>
    <scope>NUCLEOTIDE SEQUENCE</scope>
</reference>
<sequence>MRRYEGLFILDTAGSADAGPKAVEAVKKLIVKARGKVEAEQKMDRRQFARVANKKHTGGFYTNLVFELDPAAMDGLELAFKEHEDVFRVQITLAPAVVEAATE</sequence>
<dbReference type="InterPro" id="IPR000529">
    <property type="entry name" value="Ribosomal_bS6"/>
</dbReference>
<dbReference type="Pfam" id="PF01250">
    <property type="entry name" value="Ribosomal_S6"/>
    <property type="match status" value="1"/>
</dbReference>
<dbReference type="GO" id="GO:0003735">
    <property type="term" value="F:structural constituent of ribosome"/>
    <property type="evidence" value="ECO:0007669"/>
    <property type="project" value="InterPro"/>
</dbReference>
<dbReference type="GO" id="GO:0019843">
    <property type="term" value="F:rRNA binding"/>
    <property type="evidence" value="ECO:0007669"/>
    <property type="project" value="InterPro"/>
</dbReference>
<protein>
    <recommendedName>
        <fullName evidence="3">30S ribosomal protein S6</fullName>
    </recommendedName>
</protein>
<dbReference type="InterPro" id="IPR014717">
    <property type="entry name" value="Transl_elong_EF1B/ribsomal_bS6"/>
</dbReference>
<dbReference type="AlphaFoldDB" id="A0A382UAS2"/>
<organism evidence="2">
    <name type="scientific">marine metagenome</name>
    <dbReference type="NCBI Taxonomy" id="408172"/>
    <lineage>
        <taxon>unclassified sequences</taxon>
        <taxon>metagenomes</taxon>
        <taxon>ecological metagenomes</taxon>
    </lineage>
</organism>
<proteinExistence type="inferred from homology"/>
<dbReference type="InterPro" id="IPR035980">
    <property type="entry name" value="Ribosomal_bS6_sf"/>
</dbReference>
<dbReference type="SUPFAM" id="SSF54995">
    <property type="entry name" value="Ribosomal protein S6"/>
    <property type="match status" value="1"/>
</dbReference>
<dbReference type="GO" id="GO:0005840">
    <property type="term" value="C:ribosome"/>
    <property type="evidence" value="ECO:0007669"/>
    <property type="project" value="InterPro"/>
</dbReference>